<dbReference type="Proteomes" id="UP000255303">
    <property type="component" value="Unassembled WGS sequence"/>
</dbReference>
<gene>
    <name evidence="1" type="ORF">NCTC10692_01158</name>
</gene>
<protein>
    <submittedName>
        <fullName evidence="1">Signal transduction protein</fullName>
    </submittedName>
</protein>
<sequence length="246" mass="27295">MPRSIDVPVCIERLKSALHGVFANLQELSGEVERIWSVCDSLQRKPSSRDLAALRSLIDAQLQSRGTCANGSGVVVEPGELSDQPMYLEWSRLADNHKTLPLMLNFNQRSESFYNYLSMPWFTRPRDTGKAAIEGPYVDLYGADMYVLTYTLPIFFKGRFIGIAGADLPLHQIERVLIRNLLRLPHEALLVSAEGRVIAANTVDWATGDLATRLMGIDGAECYALDDDVLGWQLICLPQALTLSAA</sequence>
<accession>A0A379JQL9</accession>
<name>A0A379JQL9_ECTOL</name>
<reference evidence="1 2" key="1">
    <citation type="submission" date="2018-06" db="EMBL/GenBank/DDBJ databases">
        <authorList>
            <consortium name="Pathogen Informatics"/>
            <person name="Doyle S."/>
        </authorList>
    </citation>
    <scope>NUCLEOTIDE SEQUENCE [LARGE SCALE GENOMIC DNA]</scope>
    <source>
        <strain evidence="1 2">NCTC10692</strain>
    </source>
</reference>
<dbReference type="CDD" id="cd12913">
    <property type="entry name" value="PDC1_MCP_like"/>
    <property type="match status" value="1"/>
</dbReference>
<dbReference type="Pfam" id="PF22673">
    <property type="entry name" value="MCP-like_PDC_1"/>
    <property type="match status" value="1"/>
</dbReference>
<dbReference type="RefSeq" id="WP_074856394.1">
    <property type="nucleotide sequence ID" value="NZ_FNZC01000012.1"/>
</dbReference>
<evidence type="ECO:0000313" key="1">
    <source>
        <dbReference type="EMBL" id="SUD50730.1"/>
    </source>
</evidence>
<dbReference type="Gene3D" id="3.30.450.20">
    <property type="entry name" value="PAS domain"/>
    <property type="match status" value="1"/>
</dbReference>
<dbReference type="AlphaFoldDB" id="A0A379JQL9"/>
<evidence type="ECO:0000313" key="2">
    <source>
        <dbReference type="Proteomes" id="UP000255303"/>
    </source>
</evidence>
<proteinExistence type="predicted"/>
<dbReference type="EMBL" id="UGUV01000002">
    <property type="protein sequence ID" value="SUD50730.1"/>
    <property type="molecule type" value="Genomic_DNA"/>
</dbReference>
<organism evidence="1 2">
    <name type="scientific">Ectopseudomonas oleovorans</name>
    <name type="common">Pseudomonas oleovorans</name>
    <dbReference type="NCBI Taxonomy" id="301"/>
    <lineage>
        <taxon>Bacteria</taxon>
        <taxon>Pseudomonadati</taxon>
        <taxon>Pseudomonadota</taxon>
        <taxon>Gammaproteobacteria</taxon>
        <taxon>Pseudomonadales</taxon>
        <taxon>Pseudomonadaceae</taxon>
        <taxon>Ectopseudomonas</taxon>
    </lineage>
</organism>